<dbReference type="AlphaFoldDB" id="A0A853F5L2"/>
<dbReference type="EMBL" id="JACCEW010000001">
    <property type="protein sequence ID" value="NYT35393.1"/>
    <property type="molecule type" value="Genomic_DNA"/>
</dbReference>
<evidence type="ECO:0000256" key="8">
    <source>
        <dbReference type="ARBA" id="ARBA00023136"/>
    </source>
</evidence>
<dbReference type="OrthoDB" id="9780160at2"/>
<dbReference type="GO" id="GO:0006811">
    <property type="term" value="P:monoatomic ion transport"/>
    <property type="evidence" value="ECO:0007669"/>
    <property type="project" value="UniProtKB-KW"/>
</dbReference>
<evidence type="ECO:0000256" key="5">
    <source>
        <dbReference type="ARBA" id="ARBA00022692"/>
    </source>
</evidence>
<evidence type="ECO:0000313" key="12">
    <source>
        <dbReference type="Proteomes" id="UP000580517"/>
    </source>
</evidence>
<dbReference type="InterPro" id="IPR048279">
    <property type="entry name" value="MdtK-like"/>
</dbReference>
<evidence type="ECO:0000256" key="2">
    <source>
        <dbReference type="ARBA" id="ARBA00022448"/>
    </source>
</evidence>
<feature type="transmembrane region" description="Helical" evidence="10">
    <location>
        <begin position="137"/>
        <end position="154"/>
    </location>
</feature>
<feature type="transmembrane region" description="Helical" evidence="10">
    <location>
        <begin position="244"/>
        <end position="277"/>
    </location>
</feature>
<sequence length="462" mass="48710">MPPDQHALWKREAAATLRLGLPLVLTNLAQIAMTVTDVVFIGRLGPKALAAATLGANLYMAIAFFAMGLVSATAPMAARELGAGGAGAMRDVQLTVRQGLWSAAILSLAGCMALWHGEAILLAMRQPPELASMAGTYLRGLLWAMPSFLGYLVLRSFVSALERPRSALFAAFAGILFNVFANWVLIYGNLGFPALGLIGAGIASASATFALLLIMSIIVQVEPGLRRYRVFSELWRSDWPRLRAFWRLGLPIAITTAFEVTIFNAAAFLIGWLGAVALAAHSIAIQIASVSFMVPYGIAQAATVRVGLALGAGNRNAISRAGWTAFALGTGFMAMSAVVMITAPRLLIGLFLDLADPVNAPVVVTASALLAVAALFQVVDAGQVLGAGMLRGLHDTRIPMIYAGLGYWGVGLPSGAALAFWAGWGSVGIWCGLAIGLSVVAVLMTHRWAHRDRLHLVPAALR</sequence>
<accession>A0A853F5L2</accession>
<feature type="transmembrane region" description="Helical" evidence="10">
    <location>
        <begin position="325"/>
        <end position="352"/>
    </location>
</feature>
<keyword evidence="3" id="KW-0050">Antiport</keyword>
<keyword evidence="12" id="KW-1185">Reference proteome</keyword>
<dbReference type="PIRSF" id="PIRSF006603">
    <property type="entry name" value="DinF"/>
    <property type="match status" value="1"/>
</dbReference>
<keyword evidence="7" id="KW-0406">Ion transport</keyword>
<evidence type="ECO:0000256" key="6">
    <source>
        <dbReference type="ARBA" id="ARBA00022989"/>
    </source>
</evidence>
<keyword evidence="6 10" id="KW-1133">Transmembrane helix</keyword>
<feature type="transmembrane region" description="Helical" evidence="10">
    <location>
        <begin position="427"/>
        <end position="445"/>
    </location>
</feature>
<feature type="transmembrane region" description="Helical" evidence="10">
    <location>
        <begin position="166"/>
        <end position="188"/>
    </location>
</feature>
<keyword evidence="8 10" id="KW-0472">Membrane</keyword>
<dbReference type="PANTHER" id="PTHR43298:SF2">
    <property type="entry name" value="FMN_FAD EXPORTER YEEO-RELATED"/>
    <property type="match status" value="1"/>
</dbReference>
<evidence type="ECO:0000256" key="9">
    <source>
        <dbReference type="ARBA" id="ARBA00031636"/>
    </source>
</evidence>
<feature type="transmembrane region" description="Helical" evidence="10">
    <location>
        <begin position="194"/>
        <end position="219"/>
    </location>
</feature>
<evidence type="ECO:0000256" key="3">
    <source>
        <dbReference type="ARBA" id="ARBA00022449"/>
    </source>
</evidence>
<keyword evidence="2" id="KW-0813">Transport</keyword>
<dbReference type="CDD" id="cd13131">
    <property type="entry name" value="MATE_NorM_like"/>
    <property type="match status" value="1"/>
</dbReference>
<gene>
    <name evidence="11" type="ORF">H0A68_00775</name>
</gene>
<name>A0A853F5L2_9BURK</name>
<dbReference type="GO" id="GO:0042910">
    <property type="term" value="F:xenobiotic transmembrane transporter activity"/>
    <property type="evidence" value="ECO:0007669"/>
    <property type="project" value="InterPro"/>
</dbReference>
<feature type="transmembrane region" description="Helical" evidence="10">
    <location>
        <begin position="56"/>
        <end position="78"/>
    </location>
</feature>
<comment type="caution">
    <text evidence="11">The sequence shown here is derived from an EMBL/GenBank/DDBJ whole genome shotgun (WGS) entry which is preliminary data.</text>
</comment>
<evidence type="ECO:0000256" key="10">
    <source>
        <dbReference type="SAM" id="Phobius"/>
    </source>
</evidence>
<dbReference type="Proteomes" id="UP000580517">
    <property type="component" value="Unassembled WGS sequence"/>
</dbReference>
<dbReference type="InterPro" id="IPR002528">
    <property type="entry name" value="MATE_fam"/>
</dbReference>
<dbReference type="GO" id="GO:0005886">
    <property type="term" value="C:plasma membrane"/>
    <property type="evidence" value="ECO:0007669"/>
    <property type="project" value="UniProtKB-SubCell"/>
</dbReference>
<dbReference type="RefSeq" id="WP_129967272.1">
    <property type="nucleotide sequence ID" value="NZ_JACCEW010000001.1"/>
</dbReference>
<proteinExistence type="predicted"/>
<keyword evidence="5 10" id="KW-0812">Transmembrane</keyword>
<comment type="subcellular location">
    <subcellularLocation>
        <location evidence="1">Cell inner membrane</location>
        <topology evidence="1">Multi-pass membrane protein</topology>
    </subcellularLocation>
</comment>
<feature type="transmembrane region" description="Helical" evidence="10">
    <location>
        <begin position="358"/>
        <end position="379"/>
    </location>
</feature>
<feature type="transmembrane region" description="Helical" evidence="10">
    <location>
        <begin position="400"/>
        <end position="421"/>
    </location>
</feature>
<reference evidence="11 12" key="1">
    <citation type="submission" date="2020-07" db="EMBL/GenBank/DDBJ databases">
        <title>Taxonomic revisions and descriptions of new bacterial species based on genomic comparisons in the high-G+C-content subgroup of the family Alcaligenaceae.</title>
        <authorList>
            <person name="Szabo A."/>
            <person name="Felfoldi T."/>
        </authorList>
    </citation>
    <scope>NUCLEOTIDE SEQUENCE [LARGE SCALE GENOMIC DNA]</scope>
    <source>
        <strain evidence="11 12">DSM 25264</strain>
    </source>
</reference>
<organism evidence="11 12">
    <name type="scientific">Allopusillimonas soli</name>
    <dbReference type="NCBI Taxonomy" id="659016"/>
    <lineage>
        <taxon>Bacteria</taxon>
        <taxon>Pseudomonadati</taxon>
        <taxon>Pseudomonadota</taxon>
        <taxon>Betaproteobacteria</taxon>
        <taxon>Burkholderiales</taxon>
        <taxon>Alcaligenaceae</taxon>
        <taxon>Allopusillimonas</taxon>
    </lineage>
</organism>
<evidence type="ECO:0000256" key="1">
    <source>
        <dbReference type="ARBA" id="ARBA00004429"/>
    </source>
</evidence>
<evidence type="ECO:0000256" key="7">
    <source>
        <dbReference type="ARBA" id="ARBA00023065"/>
    </source>
</evidence>
<dbReference type="NCBIfam" id="TIGR00797">
    <property type="entry name" value="matE"/>
    <property type="match status" value="1"/>
</dbReference>
<dbReference type="GO" id="GO:0015297">
    <property type="term" value="F:antiporter activity"/>
    <property type="evidence" value="ECO:0007669"/>
    <property type="project" value="UniProtKB-KW"/>
</dbReference>
<feature type="transmembrane region" description="Helical" evidence="10">
    <location>
        <begin position="21"/>
        <end position="44"/>
    </location>
</feature>
<feature type="transmembrane region" description="Helical" evidence="10">
    <location>
        <begin position="283"/>
        <end position="304"/>
    </location>
</feature>
<dbReference type="Pfam" id="PF01554">
    <property type="entry name" value="MatE"/>
    <property type="match status" value="2"/>
</dbReference>
<evidence type="ECO:0000313" key="11">
    <source>
        <dbReference type="EMBL" id="NYT35393.1"/>
    </source>
</evidence>
<dbReference type="PANTHER" id="PTHR43298">
    <property type="entry name" value="MULTIDRUG RESISTANCE PROTEIN NORM-RELATED"/>
    <property type="match status" value="1"/>
</dbReference>
<protein>
    <recommendedName>
        <fullName evidence="9">Multidrug-efflux transporter</fullName>
    </recommendedName>
</protein>
<evidence type="ECO:0000256" key="4">
    <source>
        <dbReference type="ARBA" id="ARBA00022475"/>
    </source>
</evidence>
<dbReference type="InterPro" id="IPR050222">
    <property type="entry name" value="MATE_MdtK"/>
</dbReference>
<feature type="transmembrane region" description="Helical" evidence="10">
    <location>
        <begin position="99"/>
        <end position="117"/>
    </location>
</feature>
<keyword evidence="4" id="KW-1003">Cell membrane</keyword>